<protein>
    <submittedName>
        <fullName evidence="2">Uncharacterized protein</fullName>
    </submittedName>
</protein>
<dbReference type="OrthoDB" id="412981at2759"/>
<reference evidence="2 3" key="1">
    <citation type="journal article" date="2019" name="Commun. Biol.">
        <title>The bagworm genome reveals a unique fibroin gene that provides high tensile strength.</title>
        <authorList>
            <person name="Kono N."/>
            <person name="Nakamura H."/>
            <person name="Ohtoshi R."/>
            <person name="Tomita M."/>
            <person name="Numata K."/>
            <person name="Arakawa K."/>
        </authorList>
    </citation>
    <scope>NUCLEOTIDE SEQUENCE [LARGE SCALE GENOMIC DNA]</scope>
</reference>
<name>A0A4C1ZUY2_EUMVA</name>
<proteinExistence type="predicted"/>
<evidence type="ECO:0000313" key="2">
    <source>
        <dbReference type="EMBL" id="GBP91498.1"/>
    </source>
</evidence>
<feature type="compositionally biased region" description="Basic and acidic residues" evidence="1">
    <location>
        <begin position="91"/>
        <end position="101"/>
    </location>
</feature>
<evidence type="ECO:0000313" key="3">
    <source>
        <dbReference type="Proteomes" id="UP000299102"/>
    </source>
</evidence>
<accession>A0A4C1ZUY2</accession>
<evidence type="ECO:0000256" key="1">
    <source>
        <dbReference type="SAM" id="MobiDB-lite"/>
    </source>
</evidence>
<organism evidence="2 3">
    <name type="scientific">Eumeta variegata</name>
    <name type="common">Bagworm moth</name>
    <name type="synonym">Eumeta japonica</name>
    <dbReference type="NCBI Taxonomy" id="151549"/>
    <lineage>
        <taxon>Eukaryota</taxon>
        <taxon>Metazoa</taxon>
        <taxon>Ecdysozoa</taxon>
        <taxon>Arthropoda</taxon>
        <taxon>Hexapoda</taxon>
        <taxon>Insecta</taxon>
        <taxon>Pterygota</taxon>
        <taxon>Neoptera</taxon>
        <taxon>Endopterygota</taxon>
        <taxon>Lepidoptera</taxon>
        <taxon>Glossata</taxon>
        <taxon>Ditrysia</taxon>
        <taxon>Tineoidea</taxon>
        <taxon>Psychidae</taxon>
        <taxon>Oiketicinae</taxon>
        <taxon>Eumeta</taxon>
    </lineage>
</organism>
<keyword evidence="3" id="KW-1185">Reference proteome</keyword>
<feature type="region of interest" description="Disordered" evidence="1">
    <location>
        <begin position="81"/>
        <end position="101"/>
    </location>
</feature>
<dbReference type="EMBL" id="BGZK01002176">
    <property type="protein sequence ID" value="GBP91498.1"/>
    <property type="molecule type" value="Genomic_DNA"/>
</dbReference>
<sequence>MSCCHQLPYIRLWCCYDGHAAPPDIDHAWYHSPHAPARLQLIAPTGTRLKVRWGLHIGKSFSLPGEIDSAAQRLTEEVQAAYSAATTPPTRTDRRWDLHHI</sequence>
<gene>
    <name evidence="2" type="ORF">EVAR_66088_1</name>
</gene>
<dbReference type="Proteomes" id="UP000299102">
    <property type="component" value="Unassembled WGS sequence"/>
</dbReference>
<dbReference type="AlphaFoldDB" id="A0A4C1ZUY2"/>
<comment type="caution">
    <text evidence="2">The sequence shown here is derived from an EMBL/GenBank/DDBJ whole genome shotgun (WGS) entry which is preliminary data.</text>
</comment>